<keyword evidence="10" id="KW-1185">Reference proteome</keyword>
<dbReference type="SUPFAM" id="SSF54447">
    <property type="entry name" value="ssDNA-binding transcriptional regulator domain"/>
    <property type="match status" value="2"/>
</dbReference>
<dbReference type="RefSeq" id="XP_067822408.1">
    <property type="nucleotide sequence ID" value="XM_067966360.1"/>
</dbReference>
<proteinExistence type="inferred from homology"/>
<dbReference type="GeneID" id="94352031"/>
<dbReference type="Proteomes" id="UP000294530">
    <property type="component" value="Unassembled WGS sequence"/>
</dbReference>
<dbReference type="AlphaFoldDB" id="A0A976NYR1"/>
<dbReference type="GO" id="GO:0060261">
    <property type="term" value="P:positive regulation of transcription initiation by RNA polymerase II"/>
    <property type="evidence" value="ECO:0007669"/>
    <property type="project" value="InterPro"/>
</dbReference>
<sequence length="244" mass="27195">MSMMHEVPKPMRKRTAQPKENASKRIKASNSARPSLTQLLSRKAAKGQPLSPSNNSNTSPATKLQDTTQSKDPQMHEKGATQITDDSSMAFVLSRKRRVTVRKWKGMKLIDIREFYDDQNVAKPGKKGISLSPEQWEKLNDFSDAINEAIKLVEQDVVGIEPLAGVTDCIMKPGGDERAIALPLSDKRRVTVRYFRNGVLIDLREHYAQDGVFKPGKKGITLSKDQWSALQEVSGEISKAAHNL</sequence>
<feature type="domain" description="Transcriptional coactivator p15 (PC4) C-terminal" evidence="8">
    <location>
        <begin position="183"/>
        <end position="232"/>
    </location>
</feature>
<feature type="compositionally biased region" description="Polar residues" evidence="7">
    <location>
        <begin position="61"/>
        <end position="72"/>
    </location>
</feature>
<evidence type="ECO:0000313" key="10">
    <source>
        <dbReference type="Proteomes" id="UP000294530"/>
    </source>
</evidence>
<comment type="subcellular location">
    <subcellularLocation>
        <location evidence="1">Nucleus</location>
    </subcellularLocation>
</comment>
<comment type="caution">
    <text evidence="9">The sequence shown here is derived from an EMBL/GenBank/DDBJ whole genome shotgun (WGS) entry which is preliminary data.</text>
</comment>
<dbReference type="OrthoDB" id="2505440at2759"/>
<gene>
    <name evidence="9" type="ORF">CCR75_008306</name>
</gene>
<keyword evidence="5" id="KW-0804">Transcription</keyword>
<accession>A0A976NYR1</accession>
<dbReference type="KEGG" id="blac:94352031"/>
<dbReference type="GO" id="GO:0003677">
    <property type="term" value="F:DNA binding"/>
    <property type="evidence" value="ECO:0007669"/>
    <property type="project" value="UniProtKB-KW"/>
</dbReference>
<feature type="domain" description="Transcriptional coactivator p15 (PC4) C-terminal" evidence="8">
    <location>
        <begin position="92"/>
        <end position="140"/>
    </location>
</feature>
<evidence type="ECO:0000256" key="4">
    <source>
        <dbReference type="ARBA" id="ARBA00023125"/>
    </source>
</evidence>
<dbReference type="InterPro" id="IPR003173">
    <property type="entry name" value="PC4_C"/>
</dbReference>
<feature type="region of interest" description="Disordered" evidence="7">
    <location>
        <begin position="1"/>
        <end position="83"/>
    </location>
</feature>
<evidence type="ECO:0000256" key="1">
    <source>
        <dbReference type="ARBA" id="ARBA00004123"/>
    </source>
</evidence>
<feature type="compositionally biased region" description="Low complexity" evidence="7">
    <location>
        <begin position="49"/>
        <end position="60"/>
    </location>
</feature>
<organism evidence="9 10">
    <name type="scientific">Bremia lactucae</name>
    <name type="common">Lettuce downy mildew</name>
    <dbReference type="NCBI Taxonomy" id="4779"/>
    <lineage>
        <taxon>Eukaryota</taxon>
        <taxon>Sar</taxon>
        <taxon>Stramenopiles</taxon>
        <taxon>Oomycota</taxon>
        <taxon>Peronosporomycetes</taxon>
        <taxon>Peronosporales</taxon>
        <taxon>Peronosporaceae</taxon>
        <taxon>Bremia</taxon>
    </lineage>
</organism>
<dbReference type="PANTHER" id="PTHR13215">
    <property type="entry name" value="RNA POLYMERASE II TRANSCRIPTIONAL COACTIVATOR"/>
    <property type="match status" value="1"/>
</dbReference>
<protein>
    <recommendedName>
        <fullName evidence="8">Transcriptional coactivator p15 (PC4) C-terminal domain-containing protein</fullName>
    </recommendedName>
</protein>
<name>A0A976NYR1_BRELC</name>
<evidence type="ECO:0000256" key="2">
    <source>
        <dbReference type="ARBA" id="ARBA00009001"/>
    </source>
</evidence>
<keyword evidence="4" id="KW-0238">DNA-binding</keyword>
<evidence type="ECO:0000259" key="8">
    <source>
        <dbReference type="Pfam" id="PF02229"/>
    </source>
</evidence>
<dbReference type="Pfam" id="PF02229">
    <property type="entry name" value="PC4"/>
    <property type="match status" value="2"/>
</dbReference>
<reference evidence="9 10" key="1">
    <citation type="journal article" date="2021" name="Genome Biol.">
        <title>AFLAP: assembly-free linkage analysis pipeline using k-mers from genome sequencing data.</title>
        <authorList>
            <person name="Fletcher K."/>
            <person name="Zhang L."/>
            <person name="Gil J."/>
            <person name="Han R."/>
            <person name="Cavanaugh K."/>
            <person name="Michelmore R."/>
        </authorList>
    </citation>
    <scope>NUCLEOTIDE SEQUENCE [LARGE SCALE GENOMIC DNA]</scope>
    <source>
        <strain evidence="9 10">SF5</strain>
    </source>
</reference>
<keyword evidence="3" id="KW-0805">Transcription regulation</keyword>
<evidence type="ECO:0000256" key="7">
    <source>
        <dbReference type="SAM" id="MobiDB-lite"/>
    </source>
</evidence>
<dbReference type="EMBL" id="SHOA02000001">
    <property type="protein sequence ID" value="TDH72909.1"/>
    <property type="molecule type" value="Genomic_DNA"/>
</dbReference>
<dbReference type="InterPro" id="IPR009044">
    <property type="entry name" value="ssDNA-bd_transcriptional_reg"/>
</dbReference>
<keyword evidence="6" id="KW-0539">Nucleus</keyword>
<dbReference type="Gene3D" id="2.30.31.10">
    <property type="entry name" value="Transcriptional Coactivator Pc4, Chain A"/>
    <property type="match status" value="2"/>
</dbReference>
<evidence type="ECO:0000256" key="6">
    <source>
        <dbReference type="ARBA" id="ARBA00023242"/>
    </source>
</evidence>
<evidence type="ECO:0000313" key="9">
    <source>
        <dbReference type="EMBL" id="TDH72909.1"/>
    </source>
</evidence>
<comment type="similarity">
    <text evidence="2">Belongs to the transcriptional coactivator PC4 family.</text>
</comment>
<dbReference type="GO" id="GO:0003713">
    <property type="term" value="F:transcription coactivator activity"/>
    <property type="evidence" value="ECO:0007669"/>
    <property type="project" value="InterPro"/>
</dbReference>
<evidence type="ECO:0000256" key="5">
    <source>
        <dbReference type="ARBA" id="ARBA00023163"/>
    </source>
</evidence>
<dbReference type="InterPro" id="IPR045125">
    <property type="entry name" value="Sub1/Tcp4-like"/>
</dbReference>
<dbReference type="GO" id="GO:0005634">
    <property type="term" value="C:nucleus"/>
    <property type="evidence" value="ECO:0007669"/>
    <property type="project" value="UniProtKB-SubCell"/>
</dbReference>
<evidence type="ECO:0000256" key="3">
    <source>
        <dbReference type="ARBA" id="ARBA00023015"/>
    </source>
</evidence>
<feature type="compositionally biased region" description="Polar residues" evidence="7">
    <location>
        <begin position="28"/>
        <end position="40"/>
    </location>
</feature>